<comment type="caution">
    <text evidence="1">The sequence shown here is derived from an EMBL/GenBank/DDBJ whole genome shotgun (WGS) entry which is preliminary data.</text>
</comment>
<evidence type="ECO:0000313" key="1">
    <source>
        <dbReference type="EMBL" id="OGC45416.1"/>
    </source>
</evidence>
<dbReference type="EMBL" id="MEUV01000038">
    <property type="protein sequence ID" value="OGC45416.1"/>
    <property type="molecule type" value="Genomic_DNA"/>
</dbReference>
<dbReference type="Proteomes" id="UP000178615">
    <property type="component" value="Unassembled WGS sequence"/>
</dbReference>
<dbReference type="AlphaFoldDB" id="A0A1F4UKH9"/>
<sequence>MSTKNISYATKLVIVDIIKEVFPRCFNQLPLKNIEYPFAVYEIEIFDNHPGNILNLIIDLWDNKKNQLTFQNLADDLVEKLDYISNSDNNKTVHLNGIIKYNRDIPTQEEDLIRIQLQGEYNLYKSY</sequence>
<proteinExistence type="predicted"/>
<evidence type="ECO:0008006" key="3">
    <source>
        <dbReference type="Google" id="ProtNLM"/>
    </source>
</evidence>
<protein>
    <recommendedName>
        <fullName evidence="3">DUF3168 domain-containing protein</fullName>
    </recommendedName>
</protein>
<name>A0A1F4UKH9_UNCKA</name>
<gene>
    <name evidence="1" type="ORF">A2V49_03250</name>
</gene>
<organism evidence="1 2">
    <name type="scientific">candidate division WWE3 bacterium RBG_19FT_COMBO_34_6</name>
    <dbReference type="NCBI Taxonomy" id="1802612"/>
    <lineage>
        <taxon>Bacteria</taxon>
        <taxon>Katanobacteria</taxon>
    </lineage>
</organism>
<evidence type="ECO:0000313" key="2">
    <source>
        <dbReference type="Proteomes" id="UP000178615"/>
    </source>
</evidence>
<accession>A0A1F4UKH9</accession>
<reference evidence="1 2" key="1">
    <citation type="journal article" date="2016" name="Nat. Commun.">
        <title>Thousands of microbial genomes shed light on interconnected biogeochemical processes in an aquifer system.</title>
        <authorList>
            <person name="Anantharaman K."/>
            <person name="Brown C.T."/>
            <person name="Hug L.A."/>
            <person name="Sharon I."/>
            <person name="Castelle C.J."/>
            <person name="Probst A.J."/>
            <person name="Thomas B.C."/>
            <person name="Singh A."/>
            <person name="Wilkins M.J."/>
            <person name="Karaoz U."/>
            <person name="Brodie E.L."/>
            <person name="Williams K.H."/>
            <person name="Hubbard S.S."/>
            <person name="Banfield J.F."/>
        </authorList>
    </citation>
    <scope>NUCLEOTIDE SEQUENCE [LARGE SCALE GENOMIC DNA]</scope>
</reference>